<evidence type="ECO:0000256" key="1">
    <source>
        <dbReference type="SAM" id="MobiDB-lite"/>
    </source>
</evidence>
<accession>A0AAV7KT31</accession>
<reference evidence="2" key="1">
    <citation type="journal article" date="2022" name="bioRxiv">
        <title>Sequencing and chromosome-scale assembly of the giantPleurodeles waltlgenome.</title>
        <authorList>
            <person name="Brown T."/>
            <person name="Elewa A."/>
            <person name="Iarovenko S."/>
            <person name="Subramanian E."/>
            <person name="Araus A.J."/>
            <person name="Petzold A."/>
            <person name="Susuki M."/>
            <person name="Suzuki K.-i.T."/>
            <person name="Hayashi T."/>
            <person name="Toyoda A."/>
            <person name="Oliveira C."/>
            <person name="Osipova E."/>
            <person name="Leigh N.D."/>
            <person name="Simon A."/>
            <person name="Yun M.H."/>
        </authorList>
    </citation>
    <scope>NUCLEOTIDE SEQUENCE</scope>
    <source>
        <strain evidence="2">20211129_DDA</strain>
        <tissue evidence="2">Liver</tissue>
    </source>
</reference>
<evidence type="ECO:0000313" key="3">
    <source>
        <dbReference type="Proteomes" id="UP001066276"/>
    </source>
</evidence>
<evidence type="ECO:0000313" key="2">
    <source>
        <dbReference type="EMBL" id="KAJ1081419.1"/>
    </source>
</evidence>
<keyword evidence="3" id="KW-1185">Reference proteome</keyword>
<name>A0AAV7KT31_PLEWA</name>
<comment type="caution">
    <text evidence="2">The sequence shown here is derived from an EMBL/GenBank/DDBJ whole genome shotgun (WGS) entry which is preliminary data.</text>
</comment>
<dbReference type="AlphaFoldDB" id="A0AAV7KT31"/>
<proteinExistence type="predicted"/>
<feature type="region of interest" description="Disordered" evidence="1">
    <location>
        <begin position="89"/>
        <end position="119"/>
    </location>
</feature>
<dbReference type="Proteomes" id="UP001066276">
    <property type="component" value="Chromosome 12"/>
</dbReference>
<organism evidence="2 3">
    <name type="scientific">Pleurodeles waltl</name>
    <name type="common">Iberian ribbed newt</name>
    <dbReference type="NCBI Taxonomy" id="8319"/>
    <lineage>
        <taxon>Eukaryota</taxon>
        <taxon>Metazoa</taxon>
        <taxon>Chordata</taxon>
        <taxon>Craniata</taxon>
        <taxon>Vertebrata</taxon>
        <taxon>Euteleostomi</taxon>
        <taxon>Amphibia</taxon>
        <taxon>Batrachia</taxon>
        <taxon>Caudata</taxon>
        <taxon>Salamandroidea</taxon>
        <taxon>Salamandridae</taxon>
        <taxon>Pleurodelinae</taxon>
        <taxon>Pleurodeles</taxon>
    </lineage>
</organism>
<dbReference type="EMBL" id="JANPWB010000016">
    <property type="protein sequence ID" value="KAJ1081419.1"/>
    <property type="molecule type" value="Genomic_DNA"/>
</dbReference>
<gene>
    <name evidence="2" type="ORF">NDU88_001601</name>
</gene>
<protein>
    <submittedName>
        <fullName evidence="2">Uncharacterized protein</fullName>
    </submittedName>
</protein>
<sequence>MAVDQTPPGVIKSEWLGSCQSCTLIKAEGSVEVSRVWMSSCPGAGGNLRGRTRGSLSLPLDGFVGSRGVRKPGSARAGLWCSAESPSCRRTAGEAGGGEADISALTSLKPPCGSRSHAA</sequence>